<accession>A0A9D2M4B5</accession>
<name>A0A9D2M4B5_9FIRM</name>
<dbReference type="InterPro" id="IPR004038">
    <property type="entry name" value="Ribosomal_eL8/eL30/eS12/Gad45"/>
</dbReference>
<dbReference type="InterPro" id="IPR029064">
    <property type="entry name" value="Ribosomal_eL30-like_sf"/>
</dbReference>
<organism evidence="2 3">
    <name type="scientific">Candidatus Gemmiger avicola</name>
    <dbReference type="NCBI Taxonomy" id="2838605"/>
    <lineage>
        <taxon>Bacteria</taxon>
        <taxon>Bacillati</taxon>
        <taxon>Bacillota</taxon>
        <taxon>Clostridia</taxon>
        <taxon>Eubacteriales</taxon>
        <taxon>Gemmiger</taxon>
    </lineage>
</organism>
<evidence type="ECO:0000313" key="2">
    <source>
        <dbReference type="EMBL" id="HJB41201.1"/>
    </source>
</evidence>
<dbReference type="SUPFAM" id="SSF55315">
    <property type="entry name" value="L30e-like"/>
    <property type="match status" value="1"/>
</dbReference>
<dbReference type="Proteomes" id="UP000886803">
    <property type="component" value="Unassembled WGS sequence"/>
</dbReference>
<protein>
    <submittedName>
        <fullName evidence="2">Ribosomal L7Ae/L30e/S12e/Gadd45 family protein</fullName>
    </submittedName>
</protein>
<reference evidence="2" key="2">
    <citation type="submission" date="2021-04" db="EMBL/GenBank/DDBJ databases">
        <authorList>
            <person name="Gilroy R."/>
        </authorList>
    </citation>
    <scope>NUCLEOTIDE SEQUENCE</scope>
    <source>
        <strain evidence="2">ChiBcec8-13705</strain>
    </source>
</reference>
<evidence type="ECO:0000313" key="3">
    <source>
        <dbReference type="Proteomes" id="UP000886803"/>
    </source>
</evidence>
<dbReference type="EMBL" id="DWYG01000017">
    <property type="protein sequence ID" value="HJB41201.1"/>
    <property type="molecule type" value="Genomic_DNA"/>
</dbReference>
<comment type="caution">
    <text evidence="2">The sequence shown here is derived from an EMBL/GenBank/DDBJ whole genome shotgun (WGS) entry which is preliminary data.</text>
</comment>
<dbReference type="AlphaFoldDB" id="A0A9D2M4B5"/>
<proteinExistence type="predicted"/>
<sequence>MHSDAAGLLGALGLCRKAGQLLHGYDRVQEAVLRGKVSLVLLAADASPRTARHIQDACDGVTPCAVMPLTGEELAPLTPKPAAVFAVTEANLARLCANYLTR</sequence>
<reference evidence="2" key="1">
    <citation type="journal article" date="2021" name="PeerJ">
        <title>Extensive microbial diversity within the chicken gut microbiome revealed by metagenomics and culture.</title>
        <authorList>
            <person name="Gilroy R."/>
            <person name="Ravi A."/>
            <person name="Getino M."/>
            <person name="Pursley I."/>
            <person name="Horton D.L."/>
            <person name="Alikhan N.F."/>
            <person name="Baker D."/>
            <person name="Gharbi K."/>
            <person name="Hall N."/>
            <person name="Watson M."/>
            <person name="Adriaenssens E.M."/>
            <person name="Foster-Nyarko E."/>
            <person name="Jarju S."/>
            <person name="Secka A."/>
            <person name="Antonio M."/>
            <person name="Oren A."/>
            <person name="Chaudhuri R.R."/>
            <person name="La Ragione R."/>
            <person name="Hildebrand F."/>
            <person name="Pallen M.J."/>
        </authorList>
    </citation>
    <scope>NUCLEOTIDE SEQUENCE</scope>
    <source>
        <strain evidence="2">ChiBcec8-13705</strain>
    </source>
</reference>
<evidence type="ECO:0000259" key="1">
    <source>
        <dbReference type="Pfam" id="PF01248"/>
    </source>
</evidence>
<gene>
    <name evidence="2" type="ORF">H9945_01730</name>
</gene>
<feature type="domain" description="Ribosomal protein eL8/eL30/eS12/Gadd45" evidence="1">
    <location>
        <begin position="11"/>
        <end position="89"/>
    </location>
</feature>
<dbReference type="Gene3D" id="3.30.1330.30">
    <property type="match status" value="1"/>
</dbReference>
<dbReference type="Pfam" id="PF01248">
    <property type="entry name" value="Ribosomal_L7Ae"/>
    <property type="match status" value="1"/>
</dbReference>